<dbReference type="InterPro" id="IPR036318">
    <property type="entry name" value="FAD-bd_PCMH-like_sf"/>
</dbReference>
<feature type="domain" description="FAD-binding PCMH-type" evidence="17">
    <location>
        <begin position="33"/>
        <end position="198"/>
    </location>
</feature>
<name>A0A318XLA4_9FIRM</name>
<evidence type="ECO:0000313" key="18">
    <source>
        <dbReference type="EMBL" id="PYG85874.1"/>
    </source>
</evidence>
<dbReference type="GO" id="GO:0008762">
    <property type="term" value="F:UDP-N-acetylmuramate dehydrogenase activity"/>
    <property type="evidence" value="ECO:0007669"/>
    <property type="project" value="UniProtKB-UniRule"/>
</dbReference>
<dbReference type="SUPFAM" id="SSF56194">
    <property type="entry name" value="Uridine diphospho-N-Acetylenolpyruvylglucosamine reductase, MurB, C-terminal domain"/>
    <property type="match status" value="1"/>
</dbReference>
<evidence type="ECO:0000256" key="9">
    <source>
        <dbReference type="ARBA" id="ARBA00022857"/>
    </source>
</evidence>
<dbReference type="GO" id="GO:0051301">
    <property type="term" value="P:cell division"/>
    <property type="evidence" value="ECO:0007669"/>
    <property type="project" value="UniProtKB-KW"/>
</dbReference>
<comment type="subcellular location">
    <subcellularLocation>
        <location evidence="3 16">Cytoplasm</location>
    </subcellularLocation>
</comment>
<dbReference type="Pfam" id="PF02873">
    <property type="entry name" value="MurB_C"/>
    <property type="match status" value="1"/>
</dbReference>
<dbReference type="InterPro" id="IPR011601">
    <property type="entry name" value="MurB_C"/>
</dbReference>
<dbReference type="AlphaFoldDB" id="A0A318XLA4"/>
<dbReference type="GO" id="GO:0005829">
    <property type="term" value="C:cytosol"/>
    <property type="evidence" value="ECO:0007669"/>
    <property type="project" value="TreeGrafter"/>
</dbReference>
<evidence type="ECO:0000256" key="10">
    <source>
        <dbReference type="ARBA" id="ARBA00022960"/>
    </source>
</evidence>
<evidence type="ECO:0000313" key="19">
    <source>
        <dbReference type="Proteomes" id="UP000248132"/>
    </source>
</evidence>
<feature type="active site" description="Proton donor" evidence="16">
    <location>
        <position position="227"/>
    </location>
</feature>
<evidence type="ECO:0000256" key="16">
    <source>
        <dbReference type="HAMAP-Rule" id="MF_00037"/>
    </source>
</evidence>
<dbReference type="EMBL" id="QKMR01000021">
    <property type="protein sequence ID" value="PYG85874.1"/>
    <property type="molecule type" value="Genomic_DNA"/>
</dbReference>
<keyword evidence="19" id="KW-1185">Reference proteome</keyword>
<dbReference type="NCBIfam" id="NF010480">
    <property type="entry name" value="PRK13905.1"/>
    <property type="match status" value="1"/>
</dbReference>
<dbReference type="GO" id="GO:0071555">
    <property type="term" value="P:cell wall organization"/>
    <property type="evidence" value="ECO:0007669"/>
    <property type="project" value="UniProtKB-KW"/>
</dbReference>
<dbReference type="SUPFAM" id="SSF56176">
    <property type="entry name" value="FAD-binding/transporter-associated domain-like"/>
    <property type="match status" value="1"/>
</dbReference>
<dbReference type="NCBIfam" id="TIGR00179">
    <property type="entry name" value="murB"/>
    <property type="match status" value="1"/>
</dbReference>
<protein>
    <recommendedName>
        <fullName evidence="16">UDP-N-acetylenolpyruvoylglucosamine reductase</fullName>
        <ecNumber evidence="16">1.3.1.98</ecNumber>
    </recommendedName>
    <alternativeName>
        <fullName evidence="16">UDP-N-acetylmuramate dehydrogenase</fullName>
    </alternativeName>
</protein>
<dbReference type="Gene3D" id="3.30.465.10">
    <property type="match status" value="1"/>
</dbReference>
<evidence type="ECO:0000256" key="8">
    <source>
        <dbReference type="ARBA" id="ARBA00022827"/>
    </source>
</evidence>
<evidence type="ECO:0000256" key="4">
    <source>
        <dbReference type="ARBA" id="ARBA00004752"/>
    </source>
</evidence>
<keyword evidence="9 16" id="KW-0521">NADP</keyword>
<dbReference type="PROSITE" id="PS51387">
    <property type="entry name" value="FAD_PCMH"/>
    <property type="match status" value="1"/>
</dbReference>
<sequence>MKEGEHIKKLISILGEGRVLIDEPMSSHTSFKIGGPADVMVVPDSSFKIAETVRYFISSKIPYMVMGNGTNLLVSDKGIRGAVIKIYNNMNSYTVNGEFMEAEAGMLISSAAKIALQNSFSGLEFAEGIPGTIGGAVTMNAGAYTGEMAMIVEKTEFIDANGNIITVKGAEHAFGYRTSSIQKTKGIILKTSLKLNYGDGNKIKELMEDFNFRRKDKQPLEWPSAGSVFKRPKGHFTGKLIDDCGLRGYSIGGARISDKHSGFIINTGEASCKDVLELIGFIQGAVKDKFNIWLEPELRIIGDFGQ</sequence>
<comment type="cofactor">
    <cofactor evidence="1 16">
        <name>FAD</name>
        <dbReference type="ChEBI" id="CHEBI:57692"/>
    </cofactor>
</comment>
<keyword evidence="5 16" id="KW-0963">Cytoplasm</keyword>
<dbReference type="Gene3D" id="3.90.78.10">
    <property type="entry name" value="UDP-N-acetylenolpyruvoylglucosamine reductase, C-terminal domain"/>
    <property type="match status" value="1"/>
</dbReference>
<dbReference type="InterPro" id="IPR006094">
    <property type="entry name" value="Oxid_FAD_bind_N"/>
</dbReference>
<dbReference type="InterPro" id="IPR036635">
    <property type="entry name" value="MurB_C_sf"/>
</dbReference>
<proteinExistence type="inferred from homology"/>
<dbReference type="GO" id="GO:0071949">
    <property type="term" value="F:FAD binding"/>
    <property type="evidence" value="ECO:0007669"/>
    <property type="project" value="InterPro"/>
</dbReference>
<keyword evidence="6 16" id="KW-0132">Cell division</keyword>
<evidence type="ECO:0000256" key="14">
    <source>
        <dbReference type="ARBA" id="ARBA00023316"/>
    </source>
</evidence>
<keyword evidence="13 16" id="KW-0131">Cell cycle</keyword>
<dbReference type="UniPathway" id="UPA00219"/>
<comment type="function">
    <text evidence="2 16">Cell wall formation.</text>
</comment>
<dbReference type="Gene3D" id="3.30.43.10">
    <property type="entry name" value="Uridine Diphospho-n-acetylenolpyruvylglucosamine Reductase, domain 2"/>
    <property type="match status" value="1"/>
</dbReference>
<evidence type="ECO:0000256" key="5">
    <source>
        <dbReference type="ARBA" id="ARBA00022490"/>
    </source>
</evidence>
<dbReference type="InterPro" id="IPR016169">
    <property type="entry name" value="FAD-bd_PCMH_sub2"/>
</dbReference>
<feature type="active site" evidence="16">
    <location>
        <position position="177"/>
    </location>
</feature>
<comment type="catalytic activity">
    <reaction evidence="15 16">
        <text>UDP-N-acetyl-alpha-D-muramate + NADP(+) = UDP-N-acetyl-3-O-(1-carboxyvinyl)-alpha-D-glucosamine + NADPH + H(+)</text>
        <dbReference type="Rhea" id="RHEA:12248"/>
        <dbReference type="ChEBI" id="CHEBI:15378"/>
        <dbReference type="ChEBI" id="CHEBI:57783"/>
        <dbReference type="ChEBI" id="CHEBI:58349"/>
        <dbReference type="ChEBI" id="CHEBI:68483"/>
        <dbReference type="ChEBI" id="CHEBI:70757"/>
        <dbReference type="EC" id="1.3.1.98"/>
    </reaction>
</comment>
<evidence type="ECO:0000256" key="13">
    <source>
        <dbReference type="ARBA" id="ARBA00023306"/>
    </source>
</evidence>
<evidence type="ECO:0000256" key="1">
    <source>
        <dbReference type="ARBA" id="ARBA00001974"/>
    </source>
</evidence>
<evidence type="ECO:0000256" key="2">
    <source>
        <dbReference type="ARBA" id="ARBA00003921"/>
    </source>
</evidence>
<evidence type="ECO:0000256" key="15">
    <source>
        <dbReference type="ARBA" id="ARBA00048914"/>
    </source>
</evidence>
<dbReference type="HAMAP" id="MF_00037">
    <property type="entry name" value="MurB"/>
    <property type="match status" value="1"/>
</dbReference>
<dbReference type="GO" id="GO:0009252">
    <property type="term" value="P:peptidoglycan biosynthetic process"/>
    <property type="evidence" value="ECO:0007669"/>
    <property type="project" value="UniProtKB-UniRule"/>
</dbReference>
<evidence type="ECO:0000256" key="7">
    <source>
        <dbReference type="ARBA" id="ARBA00022630"/>
    </source>
</evidence>
<dbReference type="Pfam" id="PF01565">
    <property type="entry name" value="FAD_binding_4"/>
    <property type="match status" value="1"/>
</dbReference>
<keyword evidence="12 16" id="KW-0560">Oxidoreductase</keyword>
<dbReference type="InterPro" id="IPR003170">
    <property type="entry name" value="MurB"/>
</dbReference>
<evidence type="ECO:0000256" key="6">
    <source>
        <dbReference type="ARBA" id="ARBA00022618"/>
    </source>
</evidence>
<dbReference type="PANTHER" id="PTHR21071">
    <property type="entry name" value="UDP-N-ACETYLENOLPYRUVOYLGLUCOSAMINE REDUCTASE"/>
    <property type="match status" value="1"/>
</dbReference>
<comment type="similarity">
    <text evidence="16">Belongs to the MurB family.</text>
</comment>
<dbReference type="Proteomes" id="UP000248132">
    <property type="component" value="Unassembled WGS sequence"/>
</dbReference>
<comment type="pathway">
    <text evidence="4 16">Cell wall biogenesis; peptidoglycan biosynthesis.</text>
</comment>
<evidence type="ECO:0000259" key="17">
    <source>
        <dbReference type="PROSITE" id="PS51387"/>
    </source>
</evidence>
<dbReference type="EC" id="1.3.1.98" evidence="16"/>
<organism evidence="18 19">
    <name type="scientific">Ruminiclostridium sufflavum DSM 19573</name>
    <dbReference type="NCBI Taxonomy" id="1121337"/>
    <lineage>
        <taxon>Bacteria</taxon>
        <taxon>Bacillati</taxon>
        <taxon>Bacillota</taxon>
        <taxon>Clostridia</taxon>
        <taxon>Eubacteriales</taxon>
        <taxon>Oscillospiraceae</taxon>
        <taxon>Ruminiclostridium</taxon>
    </lineage>
</organism>
<dbReference type="GO" id="GO:0008360">
    <property type="term" value="P:regulation of cell shape"/>
    <property type="evidence" value="ECO:0007669"/>
    <property type="project" value="UniProtKB-KW"/>
</dbReference>
<accession>A0A318XLA4</accession>
<keyword evidence="10 16" id="KW-0133">Cell shape</keyword>
<dbReference type="InterPro" id="IPR016167">
    <property type="entry name" value="FAD-bd_PCMH_sub1"/>
</dbReference>
<evidence type="ECO:0000256" key="11">
    <source>
        <dbReference type="ARBA" id="ARBA00022984"/>
    </source>
</evidence>
<comment type="caution">
    <text evidence="18">The sequence shown here is derived from an EMBL/GenBank/DDBJ whole genome shotgun (WGS) entry which is preliminary data.</text>
</comment>
<reference evidence="18 19" key="1">
    <citation type="submission" date="2018-06" db="EMBL/GenBank/DDBJ databases">
        <title>Genomic Encyclopedia of Type Strains, Phase I: the one thousand microbial genomes (KMG-I) project.</title>
        <authorList>
            <person name="Kyrpides N."/>
        </authorList>
    </citation>
    <scope>NUCLEOTIDE SEQUENCE [LARGE SCALE GENOMIC DNA]</scope>
    <source>
        <strain evidence="18 19">DSM 19573</strain>
    </source>
</reference>
<keyword evidence="14 16" id="KW-0961">Cell wall biogenesis/degradation</keyword>
<keyword evidence="7 16" id="KW-0285">Flavoprotein</keyword>
<dbReference type="PANTHER" id="PTHR21071:SF4">
    <property type="entry name" value="UDP-N-ACETYLENOLPYRUVOYLGLUCOSAMINE REDUCTASE"/>
    <property type="match status" value="1"/>
</dbReference>
<keyword evidence="11 16" id="KW-0573">Peptidoglycan synthesis</keyword>
<dbReference type="InterPro" id="IPR016166">
    <property type="entry name" value="FAD-bd_PCMH"/>
</dbReference>
<evidence type="ECO:0000256" key="12">
    <source>
        <dbReference type="ARBA" id="ARBA00023002"/>
    </source>
</evidence>
<feature type="active site" evidence="16">
    <location>
        <position position="297"/>
    </location>
</feature>
<evidence type="ECO:0000256" key="3">
    <source>
        <dbReference type="ARBA" id="ARBA00004496"/>
    </source>
</evidence>
<keyword evidence="8 16" id="KW-0274">FAD</keyword>
<gene>
    <name evidence="16" type="primary">murB</name>
    <name evidence="18" type="ORF">LY28_03028</name>
</gene>
<dbReference type="RefSeq" id="WP_165835596.1">
    <property type="nucleotide sequence ID" value="NZ_QKMR01000021.1"/>
</dbReference>